<proteinExistence type="predicted"/>
<reference evidence="2" key="1">
    <citation type="submission" date="2023-06" db="EMBL/GenBank/DDBJ databases">
        <authorList>
            <person name="Kurt Z."/>
        </authorList>
    </citation>
    <scope>NUCLEOTIDE SEQUENCE</scope>
</reference>
<accession>A0AA86N678</accession>
<comment type="caution">
    <text evidence="2">The sequence shown here is derived from an EMBL/GenBank/DDBJ whole genome shotgun (WGS) entry which is preliminary data.</text>
</comment>
<dbReference type="AlphaFoldDB" id="A0AA86N678"/>
<keyword evidence="1" id="KW-0812">Transmembrane</keyword>
<dbReference type="Proteomes" id="UP001642409">
    <property type="component" value="Unassembled WGS sequence"/>
</dbReference>
<keyword evidence="1" id="KW-0472">Membrane</keyword>
<dbReference type="Gene3D" id="2.10.220.10">
    <property type="entry name" value="Hormone Receptor, Insulin-like Growth Factor Receptor 1, Chain A, domain 2"/>
    <property type="match status" value="2"/>
</dbReference>
<sequence>MLVLSFILGAQGHGIHNMTYQGRFECWLTLRNPVLSSRNQCMLQDENIDLDNHVFNIVQLGSNHEMLNSPHKVACAWASIILVNTTLSNAHIIINTSLTVDNFCSFAYIAPIILLNNSRLINVTIQGEIQANNITNSALMQPVLYTLDSALINISFAEFRSNHSESLAIELYSTPLSTIPPLRHVPFQTLTHKFSLYAEYPELTKYKALTCLQNQINYNEHQPELGIDENTILTKNNTYFFCRNCSCTKCVAVFEKRCVDSCPGDLVLNGQHCVEKGSFKERNQKIYPGYHDDNYHFIYDPEIEEELEQNPQIPYPHCPENTYLYLPTKKCIRKCPRNFEEFAGVCAACEPGTTSNGSKCEIMTCSHRKVLINDTCTHICPLGYFKWKSICVKRCPGVLVGFNGYCQPACPPPMVNESFVCKYYCERSYRFEESCVDRCPGLMEVDVTHKVCEYSLNIEDVFYCKRLKLPTEPYDPCRQYHDIFNVAMPHCNYPYYKFNGVCVLKCPESTLIDRLTGECVQACPSSLIQFKNFCTSICPGGQVNLSGKCVNQCKKYEDYYDGQCVNICPEGRLPFDGRCERCDNNVIISYGQVKVCQQKCPLNQATFSSNICHTLPPCPGRYLQNDLCVDQCGFGFYQDSVSRVCLTSCPLNTLIDPTFRRCLSRCPPNYFKQNQFCVKNCSNSMILNPLINECVVNCSPFLFSNGICVQKCAENQVVLEGECAEKCGIQHFKQGKECVRECSEDKVAYKGVCINIEELFDNIQLLNEMQAMCAYYNDVSKEQCTEQIQKTQFHFNHTVIIKRCPQGYYSYEQQCFVNCPSDLYGDILNSACVKKCPPFTYTHQQYKLCLKSCSEGFYITEDNQCVEQCSVGVADNIIMRCAQNCTEGFVDLKNHVCAIKCKNANYQRQCVDQCPTNFYADLSGLCVQICPKPLVGDQYTQKCQLQCSPGLYEQDNYCVKLCDKYIDIHNHKCLSKCDGIQTIVGQTRICLHDKIDVNNLIPHFSPYKQQSFKQWVTFWLIIWGIVFIIACFLRK</sequence>
<dbReference type="InterPro" id="IPR009030">
    <property type="entry name" value="Growth_fac_rcpt_cys_sf"/>
</dbReference>
<dbReference type="SUPFAM" id="SSF57184">
    <property type="entry name" value="Growth factor receptor domain"/>
    <property type="match status" value="3"/>
</dbReference>
<dbReference type="EMBL" id="CATOUU010000027">
    <property type="protein sequence ID" value="CAI9913607.1"/>
    <property type="molecule type" value="Genomic_DNA"/>
</dbReference>
<feature type="transmembrane region" description="Helical" evidence="1">
    <location>
        <begin position="1015"/>
        <end position="1033"/>
    </location>
</feature>
<evidence type="ECO:0000313" key="2">
    <source>
        <dbReference type="EMBL" id="CAI9913607.1"/>
    </source>
</evidence>
<dbReference type="EMBL" id="CAXDID020000477">
    <property type="protein sequence ID" value="CAL6095597.1"/>
    <property type="molecule type" value="Genomic_DNA"/>
</dbReference>
<evidence type="ECO:0000256" key="1">
    <source>
        <dbReference type="SAM" id="Phobius"/>
    </source>
</evidence>
<keyword evidence="1" id="KW-1133">Transmembrane helix</keyword>
<dbReference type="InterPro" id="IPR006212">
    <property type="entry name" value="Furin_repeat"/>
</dbReference>
<organism evidence="2">
    <name type="scientific">Hexamita inflata</name>
    <dbReference type="NCBI Taxonomy" id="28002"/>
    <lineage>
        <taxon>Eukaryota</taxon>
        <taxon>Metamonada</taxon>
        <taxon>Diplomonadida</taxon>
        <taxon>Hexamitidae</taxon>
        <taxon>Hexamitinae</taxon>
        <taxon>Hexamita</taxon>
    </lineage>
</organism>
<name>A0AA86N678_9EUKA</name>
<keyword evidence="4" id="KW-1185">Reference proteome</keyword>
<dbReference type="SMART" id="SM00261">
    <property type="entry name" value="FU"/>
    <property type="match status" value="3"/>
</dbReference>
<gene>
    <name evidence="2" type="ORF">HINF_LOCUS1252</name>
    <name evidence="3" type="ORF">HINF_LOCUS68025</name>
</gene>
<evidence type="ECO:0000313" key="3">
    <source>
        <dbReference type="EMBL" id="CAL6095597.1"/>
    </source>
</evidence>
<evidence type="ECO:0000313" key="4">
    <source>
        <dbReference type="Proteomes" id="UP001642409"/>
    </source>
</evidence>
<protein>
    <submittedName>
        <fullName evidence="2">Uncharacterized protein</fullName>
    </submittedName>
</protein>
<reference evidence="3 4" key="2">
    <citation type="submission" date="2024-07" db="EMBL/GenBank/DDBJ databases">
        <authorList>
            <person name="Akdeniz Z."/>
        </authorList>
    </citation>
    <scope>NUCLEOTIDE SEQUENCE [LARGE SCALE GENOMIC DNA]</scope>
</reference>